<protein>
    <recommendedName>
        <fullName evidence="4">Sulfatase</fullName>
    </recommendedName>
</protein>
<dbReference type="SUPFAM" id="SSF53649">
    <property type="entry name" value="Alkaline phosphatase-like"/>
    <property type="match status" value="1"/>
</dbReference>
<evidence type="ECO:0000313" key="3">
    <source>
        <dbReference type="Proteomes" id="UP000464378"/>
    </source>
</evidence>
<feature type="chain" id="PRO_5036172696" description="Sulfatase" evidence="1">
    <location>
        <begin position="28"/>
        <end position="471"/>
    </location>
</feature>
<keyword evidence="3" id="KW-1185">Reference proteome</keyword>
<dbReference type="InterPro" id="IPR017850">
    <property type="entry name" value="Alkaline_phosphatase_core_sf"/>
</dbReference>
<sequence length="471" mass="51822">MFRMNRRAMLAQCGVGFGMLGLASLFADEARAAAPTANPSQSPPANGLHHPAKAKRVIFIFLSGGPSHVDLLDPKPELAKYAGKPLPFEQPKLVRTRTGNLLPSPWKFKPAGKSGIAISELMPHLASVADDLCVIRSMHADNINHNGACLQMNTGEQAFSRPSLGSWLTYGLGSENRNLPGFVVISPAQPAQGAPLWSSSFLPAEFQGTLVSNLDKPIANLADDSQRLQQQRTQLDALQQLNRLHQQPRSSDSRLNARIESFELAFRMQREAPEAFDLSRESATTRALYGIDDPITNHFGRQCLMARRLVERGVRMVQVYHTQTSKRSSCQLWDQHGGLRSELPANCLATDRPVAALLKDLKSRGLLDDTLVVWGGEFGRTPTAENADGREHHPFGFSMWMAGGGIKGGITHGATDDFGWHAVQDKVHVHDLHATILHLMGIDHERLTYRYGGRDYRLTDVHGHVVTPILA</sequence>
<dbReference type="Proteomes" id="UP000464378">
    <property type="component" value="Chromosome"/>
</dbReference>
<keyword evidence="1" id="KW-0732">Signal</keyword>
<dbReference type="InterPro" id="IPR010869">
    <property type="entry name" value="DUF1501"/>
</dbReference>
<accession>A0A6C2YJ62</accession>
<dbReference type="PROSITE" id="PS51318">
    <property type="entry name" value="TAT"/>
    <property type="match status" value="1"/>
</dbReference>
<dbReference type="Pfam" id="PF07394">
    <property type="entry name" value="DUF1501"/>
    <property type="match status" value="1"/>
</dbReference>
<dbReference type="PANTHER" id="PTHR43737:SF1">
    <property type="entry name" value="DUF1501 DOMAIN-CONTAINING PROTEIN"/>
    <property type="match status" value="1"/>
</dbReference>
<dbReference type="Gene3D" id="3.40.720.10">
    <property type="entry name" value="Alkaline Phosphatase, subunit A"/>
    <property type="match status" value="1"/>
</dbReference>
<dbReference type="InParanoid" id="A0A6C2YJ62"/>
<evidence type="ECO:0008006" key="4">
    <source>
        <dbReference type="Google" id="ProtNLM"/>
    </source>
</evidence>
<evidence type="ECO:0000313" key="2">
    <source>
        <dbReference type="EMBL" id="VIP01173.1"/>
    </source>
</evidence>
<dbReference type="EMBL" id="LR586016">
    <property type="protein sequence ID" value="VIP01173.1"/>
    <property type="molecule type" value="Genomic_DNA"/>
</dbReference>
<dbReference type="AlphaFoldDB" id="A0A6C2YJ62"/>
<name>A0A6C2YJ62_9BACT</name>
<organism evidence="2">
    <name type="scientific">Tuwongella immobilis</name>
    <dbReference type="NCBI Taxonomy" id="692036"/>
    <lineage>
        <taxon>Bacteria</taxon>
        <taxon>Pseudomonadati</taxon>
        <taxon>Planctomycetota</taxon>
        <taxon>Planctomycetia</taxon>
        <taxon>Gemmatales</taxon>
        <taxon>Gemmataceae</taxon>
        <taxon>Tuwongella</taxon>
    </lineage>
</organism>
<dbReference type="EMBL" id="LR593887">
    <property type="protein sequence ID" value="VTR97772.1"/>
    <property type="molecule type" value="Genomic_DNA"/>
</dbReference>
<evidence type="ECO:0000256" key="1">
    <source>
        <dbReference type="SAM" id="SignalP"/>
    </source>
</evidence>
<reference evidence="2" key="1">
    <citation type="submission" date="2019-04" db="EMBL/GenBank/DDBJ databases">
        <authorList>
            <consortium name="Science for Life Laboratories"/>
        </authorList>
    </citation>
    <scope>NUCLEOTIDE SEQUENCE</scope>
    <source>
        <strain evidence="2">MBLW1</strain>
    </source>
</reference>
<dbReference type="InterPro" id="IPR006311">
    <property type="entry name" value="TAT_signal"/>
</dbReference>
<dbReference type="PANTHER" id="PTHR43737">
    <property type="entry name" value="BLL7424 PROTEIN"/>
    <property type="match status" value="1"/>
</dbReference>
<dbReference type="RefSeq" id="WP_197740645.1">
    <property type="nucleotide sequence ID" value="NZ_LR593887.1"/>
</dbReference>
<proteinExistence type="predicted"/>
<dbReference type="KEGG" id="tim:GMBLW1_27870"/>
<feature type="signal peptide" evidence="1">
    <location>
        <begin position="1"/>
        <end position="27"/>
    </location>
</feature>
<gene>
    <name evidence="2" type="ORF">GMBLW1_27870</name>
</gene>